<dbReference type="Ensembl" id="ENSCCRT00000151523.1">
    <property type="protein sequence ID" value="ENSCCRP00000126381.1"/>
    <property type="gene ID" value="ENSCCRG00000070988.1"/>
</dbReference>
<dbReference type="SUPFAM" id="SSF81340">
    <property type="entry name" value="Clc chloride channel"/>
    <property type="match status" value="1"/>
</dbReference>
<sequence>MDESCVNVNSNEPSRKPWQQSRSGIRGEKVLVSFASMEWYCYALLGIITALMSFFMDTTVAKLLRPSLLLAHQWLYEYLKGHHLLQFLCWTLYPACLCALSTSFAHSICPFFAGFGVPEARAILLGMDMPDRVDEQMQYMNTAIHEPRSPLSFCFMRIRCKFNRRLLMLMTLIYLCFIVIGVLFRKEVMGTHYSVRDYCPCFFAASAITFRLLSVCSRDQGERALFKTSFSSDLPYQPFEIFIFALLVLFCSFLSCIYLFCHHWALHFIKTNKPISRFLATEKSLYSALVAFLLACFTFYHSAGYFIAAESALPGTLFPRMSLSCLNLQKTFWHVGLLVVMFNKTPLKQHWSVLGAAVGHLVGEGSAYSLSDGISSAKTLINLGGYTLAGKQTCYPVNFLKGSCLLWGCDTHTLSCSIGSHTVPTLVATLVCKAKHRPSFYDGISLIKQLPHLPSLICACPKLANVQIKQFVIPAGVVLERTETLASLQHILNDSADGQFPVVDSHVSPILLGTINKSQLRERLHQHRNEGLCKQLEEACSIQPVRPQLTPESTVKQVHVTDEQRLFITESGRLCGVITWKEIKKIIEEMAKEV</sequence>
<keyword evidence="4" id="KW-0677">Repeat</keyword>
<dbReference type="PANTHER" id="PTHR45720">
    <property type="entry name" value="CHLORIDE CHANNEL PROTEIN 2"/>
    <property type="match status" value="1"/>
</dbReference>
<dbReference type="InterPro" id="IPR001807">
    <property type="entry name" value="ClC"/>
</dbReference>
<keyword evidence="9" id="KW-0869">Chloride channel</keyword>
<keyword evidence="7" id="KW-0129">CBS domain</keyword>
<evidence type="ECO:0000256" key="10">
    <source>
        <dbReference type="ARBA" id="ARBA00023214"/>
    </source>
</evidence>
<feature type="transmembrane region" description="Helical" evidence="12">
    <location>
        <begin position="84"/>
        <end position="105"/>
    </location>
</feature>
<evidence type="ECO:0000313" key="14">
    <source>
        <dbReference type="Proteomes" id="UP001108240"/>
    </source>
</evidence>
<keyword evidence="14" id="KW-1185">Reference proteome</keyword>
<dbReference type="Gene3D" id="1.10.3080.10">
    <property type="entry name" value="Clc chloride channel"/>
    <property type="match status" value="2"/>
</dbReference>
<evidence type="ECO:0000256" key="2">
    <source>
        <dbReference type="ARBA" id="ARBA00022448"/>
    </source>
</evidence>
<dbReference type="InterPro" id="IPR014743">
    <property type="entry name" value="Cl-channel_core"/>
</dbReference>
<dbReference type="GO" id="GO:0005886">
    <property type="term" value="C:plasma membrane"/>
    <property type="evidence" value="ECO:0007669"/>
    <property type="project" value="TreeGrafter"/>
</dbReference>
<keyword evidence="9" id="KW-0407">Ion channel</keyword>
<feature type="transmembrane region" description="Helical" evidence="12">
    <location>
        <begin position="241"/>
        <end position="265"/>
    </location>
</feature>
<dbReference type="AlphaFoldDB" id="A0A9J7Z5F4"/>
<evidence type="ECO:0000256" key="4">
    <source>
        <dbReference type="ARBA" id="ARBA00022737"/>
    </source>
</evidence>
<feature type="region of interest" description="Disordered" evidence="11">
    <location>
        <begin position="1"/>
        <end position="20"/>
    </location>
</feature>
<keyword evidence="6" id="KW-0406">Ion transport</keyword>
<dbReference type="GO" id="GO:0005247">
    <property type="term" value="F:voltage-gated chloride channel activity"/>
    <property type="evidence" value="ECO:0007669"/>
    <property type="project" value="TreeGrafter"/>
</dbReference>
<dbReference type="InterPro" id="IPR050970">
    <property type="entry name" value="Cl_channel_volt-gated"/>
</dbReference>
<dbReference type="GeneTree" id="ENSGT00940000164106"/>
<proteinExistence type="predicted"/>
<organism evidence="13 14">
    <name type="scientific">Cyprinus carpio carpio</name>
    <dbReference type="NCBI Taxonomy" id="630221"/>
    <lineage>
        <taxon>Eukaryota</taxon>
        <taxon>Metazoa</taxon>
        <taxon>Chordata</taxon>
        <taxon>Craniata</taxon>
        <taxon>Vertebrata</taxon>
        <taxon>Euteleostomi</taxon>
        <taxon>Actinopterygii</taxon>
        <taxon>Neopterygii</taxon>
        <taxon>Teleostei</taxon>
        <taxon>Ostariophysi</taxon>
        <taxon>Cypriniformes</taxon>
        <taxon>Cyprinidae</taxon>
        <taxon>Cyprininae</taxon>
        <taxon>Cyprinus</taxon>
    </lineage>
</organism>
<protein>
    <submittedName>
        <fullName evidence="13">Chloride channel K</fullName>
    </submittedName>
</protein>
<feature type="transmembrane region" description="Helical" evidence="12">
    <location>
        <begin position="166"/>
        <end position="184"/>
    </location>
</feature>
<keyword evidence="2" id="KW-0813">Transport</keyword>
<feature type="transmembrane region" description="Helical" evidence="12">
    <location>
        <begin position="39"/>
        <end position="64"/>
    </location>
</feature>
<name>A0A9J7Z5F4_CYPCA</name>
<evidence type="ECO:0000256" key="12">
    <source>
        <dbReference type="SAM" id="Phobius"/>
    </source>
</evidence>
<keyword evidence="8 12" id="KW-0472">Membrane</keyword>
<dbReference type="Pfam" id="PF00654">
    <property type="entry name" value="Voltage_CLC"/>
    <property type="match status" value="1"/>
</dbReference>
<dbReference type="PANTHER" id="PTHR45720:SF3">
    <property type="entry name" value="CHLORIDE CHANNEL PROTEIN CLC-KB"/>
    <property type="match status" value="1"/>
</dbReference>
<comment type="subcellular location">
    <subcellularLocation>
        <location evidence="1">Membrane</location>
        <topology evidence="1">Multi-pass membrane protein</topology>
    </subcellularLocation>
</comment>
<evidence type="ECO:0000256" key="1">
    <source>
        <dbReference type="ARBA" id="ARBA00004141"/>
    </source>
</evidence>
<dbReference type="Proteomes" id="UP001108240">
    <property type="component" value="Unplaced"/>
</dbReference>
<evidence type="ECO:0000256" key="11">
    <source>
        <dbReference type="SAM" id="MobiDB-lite"/>
    </source>
</evidence>
<dbReference type="SUPFAM" id="SSF54631">
    <property type="entry name" value="CBS-domain pair"/>
    <property type="match status" value="1"/>
</dbReference>
<keyword evidence="3 12" id="KW-0812">Transmembrane</keyword>
<accession>A0A9J7Z5F4</accession>
<evidence type="ECO:0000313" key="13">
    <source>
        <dbReference type="Ensembl" id="ENSCCRP00000126381.1"/>
    </source>
</evidence>
<feature type="transmembrane region" description="Helical" evidence="12">
    <location>
        <begin position="285"/>
        <end position="309"/>
    </location>
</feature>
<evidence type="ECO:0000256" key="8">
    <source>
        <dbReference type="ARBA" id="ARBA00023136"/>
    </source>
</evidence>
<dbReference type="GO" id="GO:0034707">
    <property type="term" value="C:chloride channel complex"/>
    <property type="evidence" value="ECO:0007669"/>
    <property type="project" value="UniProtKB-KW"/>
</dbReference>
<keyword evidence="5 12" id="KW-1133">Transmembrane helix</keyword>
<evidence type="ECO:0000256" key="5">
    <source>
        <dbReference type="ARBA" id="ARBA00022989"/>
    </source>
</evidence>
<dbReference type="Gene3D" id="3.10.580.10">
    <property type="entry name" value="CBS-domain"/>
    <property type="match status" value="1"/>
</dbReference>
<dbReference type="InterPro" id="IPR046342">
    <property type="entry name" value="CBS_dom_sf"/>
</dbReference>
<reference evidence="13" key="1">
    <citation type="submission" date="2025-08" db="UniProtKB">
        <authorList>
            <consortium name="Ensembl"/>
        </authorList>
    </citation>
    <scope>IDENTIFICATION</scope>
</reference>
<evidence type="ECO:0000256" key="3">
    <source>
        <dbReference type="ARBA" id="ARBA00022692"/>
    </source>
</evidence>
<reference evidence="13" key="2">
    <citation type="submission" date="2025-09" db="UniProtKB">
        <authorList>
            <consortium name="Ensembl"/>
        </authorList>
    </citation>
    <scope>IDENTIFICATION</scope>
</reference>
<evidence type="ECO:0000256" key="6">
    <source>
        <dbReference type="ARBA" id="ARBA00023065"/>
    </source>
</evidence>
<evidence type="ECO:0000256" key="9">
    <source>
        <dbReference type="ARBA" id="ARBA00023173"/>
    </source>
</evidence>
<keyword evidence="10" id="KW-0868">Chloride</keyword>
<evidence type="ECO:0000256" key="7">
    <source>
        <dbReference type="ARBA" id="ARBA00023122"/>
    </source>
</evidence>